<reference evidence="2" key="1">
    <citation type="submission" date="2016-10" db="EMBL/GenBank/DDBJ databases">
        <authorList>
            <person name="Benchimol M."/>
            <person name="Almeida L.G."/>
            <person name="Vasconcelos A.T."/>
            <person name="Perreira-Neves A."/>
            <person name="Rosa I.A."/>
            <person name="Tasca T."/>
            <person name="Bogo M.R."/>
            <person name="de Souza W."/>
        </authorList>
    </citation>
    <scope>NUCLEOTIDE SEQUENCE [LARGE SCALE GENOMIC DNA]</scope>
    <source>
        <strain evidence="2">K</strain>
    </source>
</reference>
<dbReference type="RefSeq" id="XP_068346786.1">
    <property type="nucleotide sequence ID" value="XM_068496154.1"/>
</dbReference>
<dbReference type="Proteomes" id="UP000179807">
    <property type="component" value="Unassembled WGS sequence"/>
</dbReference>
<feature type="region of interest" description="Disordered" evidence="1">
    <location>
        <begin position="2094"/>
        <end position="2168"/>
    </location>
</feature>
<proteinExistence type="predicted"/>
<sequence length="2168" mass="253610">MEAEDFPTWTKTFCALIEDKGDISIHIIQCNEFIEQILTTSELDPPNTEKTAEFLEQSIPKIIKNVVKVRYIRNEYQELYKSVITNLISLYSWVFTSDYFPLYDTFIPLFDEDKTIYQENNGGQKPSAFWQEVTNQFVELASLQIMVSRFLDDGITPHHFFCCLKVLFSLLPKLDAQISIELSQQLSDSFAQYLNEDDFSNHDEDEMDYLIESLSILLSIMKLVSDQSIVQQHFSSYFRLIKYFLDNLNEEDHLDIGISIALPFFKFNDPEISKQLRDYIIESEVINHFDEISDVFQIKLLKVLKESMDVQFLVKILDGLDDENFIEIVQDFNLELMTEFLDKVDQNNETIAFNLIEIAVLLKDNPDIQELILNNVLNKFNLQTAQVKQFNLLFHPFQSLIFDACMNNIAKHPIFISLLEDLVLKTQIEIDEACINTILNYAVEEKLEVFSLLRAFYKRTTFQLKHEQIEILFSDLEQDKVVQFLNDLLVERGIEIFKSDITQIFNEIEVKNEAFIKLVYNYIIGYNVFNKNIVSTLRATPSMAPSAEQIKSILLKVPENYKVVQWPLNYFNHLWNLLPLDNLVDKLLFKILTSVQSNIIKDMIIDLVNLIMEFNSNEIRPYLSLLLSAVKKIESSVNLKDIGIAQHYCLGDIPESDGNNEFHFTYTEKFSVKTYSIPNVNELLKIAALKLNSTADSLTLRDNYNHPLSNNKPPPKGQTNFIITGNITPINYNEYPSCTLSELDFSSHLLTLFAGELDEETSKVIQEFLEYLPTNPQIQELVYMPDELIEALKSQENPIPYRYMIKATLRRRKSTEIIDLFKNSSIFQAIKNDFITNRFNGTENYYLLEFMNHFFNDNAVPEPTFIKLLLNILQCQNDEYNKSKKVIIHLLNRYISNNDHKIIIRQILTENEYVESLIQNCKDGIWDQFKLFLTQCLDHSLFYNLFTKYPDNYRNVELLLMILNSLVQSDKKEEIINLSIELLPNFDINISSKILDIILNDNVVNEENVNRIFDLAILIPKDDIRDQILNKLFAFVKNEESPKHCCLMRFFDILSKTRYSGNKRKYGQQERYHKEYVKQQLLHLKVFRNSVFEQNSENKEIVKLQKYFAKNMLNGQEVPFKYVDSNKMSPYKHLTKIMNGLPKEFVDQNFTFVTSQCLLDPSVLENIDQINPYIVVHLTQYSPCDLPTELKVLDQNYRLTGIITKQKSDTKIYRSIVFEGNTWLIYHDQFLNRADETNLLPIFQGVMQNIFSMAPYILFYTRENDINNFQINFNESAYISCQLLHFDSSKIPKTVIKNLEKAADLKLLSKNALSHTICSFIESNATSKQLFFFYLNMYSRCPNVSFSLKFERRLMNEEIPDINDILNNLDIICDCYRKVTAIDCINTISTLLHNVVINYSYDSVKHLIKNLVETFPEITWFRAQSQMCRVILSFLLNHQNEAEQFCRSLNIQKMLIDTLKSNYSNNRPLNYVNSIDGSTIMHCLSYFIDDNLRILLDLIAQLMATKLHEVYFTILMLKCVKNQIFTYDEIMNRLINRDSFSRVKIQKILCDGLKRLSSDTEVSEIASLFESNKELLSFIEHIFIEIEHDRRLQDSLISTGSLFFVRLLNPSLFSKTVSDKVYEVINRLLVVSKTEDFTDFALKFTMYFDSTNSLNIIKLLVDKFLVERPKLARSLISRVDLIKNDIEMTNTYFELLNMFKENEISQLIPLLIPYICNAKDLRFFKKFINHDILSLDAWDSILSKIEKCDDFNDYYILEEFIEAVLNVDKRSSLAYSIVFSKQRNFIPGCFIRFLFLINPDQKVDINMLINSLNFAIESANKNENELQYVDYFLTRSLNYFKNINLPQHKVNESNNQANNELCDETGDGSNENGEVMLNIPEFCEFTLKYANSATSDKLVQLVKVVYQQNPIFKELIEDEIETQIHRDIECPNLVALKMQLEKDTIKIGKIVELHNEAVNKVADATKTSEFLFDFYLSQQYEKTELAPLLFHTSQLVSKSEKAFFSKSFLNMNKTDFTLFLKKFSRTMNPLNSTPIDMKRCWFLIKTVHDFKEMIIRSIPLDRRRIIMIAEMSEPFRKYAVKVFDIKNEEMKIIVPSSKNENPNNDRNGDQNNSEQMEYQKNDDQVSIPREAKSMPILNNKTRNSSNNSPNKNTENTKPYFFRRPDPKK</sequence>
<dbReference type="EMBL" id="MLAK01001382">
    <property type="protein sequence ID" value="OHS93649.1"/>
    <property type="molecule type" value="Genomic_DNA"/>
</dbReference>
<gene>
    <name evidence="2" type="ORF">TRFO_11648</name>
</gene>
<comment type="caution">
    <text evidence="2">The sequence shown here is derived from an EMBL/GenBank/DDBJ whole genome shotgun (WGS) entry which is preliminary data.</text>
</comment>
<name>A0A1J4J4K1_9EUKA</name>
<evidence type="ECO:0000256" key="1">
    <source>
        <dbReference type="SAM" id="MobiDB-lite"/>
    </source>
</evidence>
<organism evidence="2 3">
    <name type="scientific">Tritrichomonas foetus</name>
    <dbReference type="NCBI Taxonomy" id="1144522"/>
    <lineage>
        <taxon>Eukaryota</taxon>
        <taxon>Metamonada</taxon>
        <taxon>Parabasalia</taxon>
        <taxon>Tritrichomonadida</taxon>
        <taxon>Tritrichomonadidae</taxon>
        <taxon>Tritrichomonas</taxon>
    </lineage>
</organism>
<dbReference type="GeneID" id="94830858"/>
<feature type="compositionally biased region" description="Polar residues" evidence="1">
    <location>
        <begin position="2136"/>
        <end position="2156"/>
    </location>
</feature>
<evidence type="ECO:0000313" key="3">
    <source>
        <dbReference type="Proteomes" id="UP000179807"/>
    </source>
</evidence>
<feature type="compositionally biased region" description="Low complexity" evidence="1">
    <location>
        <begin position="2099"/>
        <end position="2112"/>
    </location>
</feature>
<accession>A0A1J4J4K1</accession>
<protein>
    <submittedName>
        <fullName evidence="2">Uncharacterized protein</fullName>
    </submittedName>
</protein>
<keyword evidence="3" id="KW-1185">Reference proteome</keyword>
<dbReference type="VEuPathDB" id="TrichDB:TRFO_11648"/>
<evidence type="ECO:0000313" key="2">
    <source>
        <dbReference type="EMBL" id="OHS93649.1"/>
    </source>
</evidence>